<evidence type="ECO:0000256" key="4">
    <source>
        <dbReference type="ARBA" id="ARBA00023115"/>
    </source>
</evidence>
<dbReference type="OrthoDB" id="5034579at2759"/>
<evidence type="ECO:0000256" key="5">
    <source>
        <dbReference type="ARBA" id="ARBA00023239"/>
    </source>
</evidence>
<feature type="region of interest" description="Disordered" evidence="13">
    <location>
        <begin position="528"/>
        <end position="559"/>
    </location>
</feature>
<dbReference type="GO" id="GO:0033387">
    <property type="term" value="P:putrescine biosynthetic process from arginine, via ornithine"/>
    <property type="evidence" value="ECO:0007669"/>
    <property type="project" value="TreeGrafter"/>
</dbReference>
<evidence type="ECO:0000256" key="3">
    <source>
        <dbReference type="ARBA" id="ARBA00022898"/>
    </source>
</evidence>
<evidence type="ECO:0000256" key="13">
    <source>
        <dbReference type="SAM" id="MobiDB-lite"/>
    </source>
</evidence>
<reference evidence="16" key="1">
    <citation type="submission" date="2013-04" db="EMBL/GenBank/DDBJ databases">
        <authorList>
            <person name="Qu J."/>
            <person name="Murali S.C."/>
            <person name="Bandaranaike D."/>
            <person name="Bellair M."/>
            <person name="Blankenburg K."/>
            <person name="Chao H."/>
            <person name="Dinh H."/>
            <person name="Doddapaneni H."/>
            <person name="Downs B."/>
            <person name="Dugan-Rocha S."/>
            <person name="Elkadiri S."/>
            <person name="Gnanaolivu R.D."/>
            <person name="Hernandez B."/>
            <person name="Javaid M."/>
            <person name="Jayaseelan J.C."/>
            <person name="Lee S."/>
            <person name="Li M."/>
            <person name="Ming W."/>
            <person name="Munidasa M."/>
            <person name="Muniz J."/>
            <person name="Nguyen L."/>
            <person name="Ongeri F."/>
            <person name="Osuji N."/>
            <person name="Pu L.-L."/>
            <person name="Puazo M."/>
            <person name="Qu C."/>
            <person name="Quiroz J."/>
            <person name="Raj R."/>
            <person name="Weissenberger G."/>
            <person name="Xin Y."/>
            <person name="Zou X."/>
            <person name="Han Y."/>
            <person name="Richards S."/>
            <person name="Worley K."/>
            <person name="Muzny D."/>
            <person name="Gibbs R."/>
        </authorList>
    </citation>
    <scope>NUCLEOTIDE SEQUENCE</scope>
    <source>
        <strain evidence="16">Sampled in the wild</strain>
    </source>
</reference>
<comment type="catalytic activity">
    <reaction evidence="10">
        <text>L-ornithine + H(+) = putrescine + CO2</text>
        <dbReference type="Rhea" id="RHEA:22964"/>
        <dbReference type="ChEBI" id="CHEBI:15378"/>
        <dbReference type="ChEBI" id="CHEBI:16526"/>
        <dbReference type="ChEBI" id="CHEBI:46911"/>
        <dbReference type="ChEBI" id="CHEBI:326268"/>
        <dbReference type="EC" id="4.1.1.17"/>
    </reaction>
</comment>
<evidence type="ECO:0000256" key="11">
    <source>
        <dbReference type="PIRSR" id="PIRSR600183-50"/>
    </source>
</evidence>
<sequence>MNITKLFWNSDWSIVSSHLHNPKMQLISKYLEEEPRIHVLDPGTGVWNVIRSIAESGVQEDAFYVCDIDDVVKKYEVWKQKLPRVYPHYAVKCNDSPLVLEVLAALGIGFDCASKAEMSQVIKMGVDPKRIIFANPAKPASHIRHAASLGVEVMTFDNEVELHKIRTLYSSAKVVLRIRCDSEVAQCPLGMKFGCEATMEAPRLLALAKNLGLHVEGISFHVGSGCGDPPVFRRAIARARALFDHASSALGMQLTLLDLGGGYPGNKGSTIDAIADVVNSALEEFFPVGCGVNIIAEPGRFFVASAYTLATHIHSLREPPPKAPSILPASVAESLGNSRNQGADGKDSENLDEDVKEQPKIMYYINDGVYGSFGNLLYDHAHVTPIPLKPILSSSKLVPSSIWGPTCDGLDRVCEGVLLPRLTVGDWIVFEDMGAYTLVSAGPFNGFPVPCVLTVASEHVAHLLRDKLPLTQSHFEKVIDIPLTSMSNNWSPFIADGEIVCRAKGGKTEEWNVGERLEKVENVTLNPTESDLINGTRPGKGGGTLGLGSEVSHLHHSHTPSGLPFQFVEVSPVVN</sequence>
<dbReference type="PRINTS" id="PR01182">
    <property type="entry name" value="ORNDCRBXLASE"/>
</dbReference>
<dbReference type="InterPro" id="IPR002433">
    <property type="entry name" value="Orn_de-COase"/>
</dbReference>
<feature type="modified residue" description="N6-(pyridoxal phosphate)lysine" evidence="11">
    <location>
        <position position="92"/>
    </location>
</feature>
<reference evidence="16" key="2">
    <citation type="submission" date="2017-10" db="EMBL/GenBank/DDBJ databases">
        <title>Ladona fulva Genome sequencing and assembly.</title>
        <authorList>
            <person name="Murali S."/>
            <person name="Richards S."/>
            <person name="Bandaranaike D."/>
            <person name="Bellair M."/>
            <person name="Blankenburg K."/>
            <person name="Chao H."/>
            <person name="Dinh H."/>
            <person name="Doddapaneni H."/>
            <person name="Dugan-Rocha S."/>
            <person name="Elkadiri S."/>
            <person name="Gnanaolivu R."/>
            <person name="Hernandez B."/>
            <person name="Skinner E."/>
            <person name="Javaid M."/>
            <person name="Lee S."/>
            <person name="Li M."/>
            <person name="Ming W."/>
            <person name="Munidasa M."/>
            <person name="Muniz J."/>
            <person name="Nguyen L."/>
            <person name="Hughes D."/>
            <person name="Osuji N."/>
            <person name="Pu L.-L."/>
            <person name="Puazo M."/>
            <person name="Qu C."/>
            <person name="Quiroz J."/>
            <person name="Raj R."/>
            <person name="Weissenberger G."/>
            <person name="Xin Y."/>
            <person name="Zou X."/>
            <person name="Han Y."/>
            <person name="Worley K."/>
            <person name="Muzny D."/>
            <person name="Gibbs R."/>
        </authorList>
    </citation>
    <scope>NUCLEOTIDE SEQUENCE</scope>
    <source>
        <strain evidence="16">Sampled in the wild</strain>
    </source>
</reference>
<comment type="similarity">
    <text evidence="2 12">Belongs to the Orn/Lys/Arg decarboxylase class-II family.</text>
</comment>
<keyword evidence="5" id="KW-0456">Lyase</keyword>
<dbReference type="InterPro" id="IPR000183">
    <property type="entry name" value="Orn/DAP/Arg_de-COase"/>
</dbReference>
<evidence type="ECO:0000256" key="9">
    <source>
        <dbReference type="ARBA" id="ARBA00046672"/>
    </source>
</evidence>
<dbReference type="SUPFAM" id="SSF50621">
    <property type="entry name" value="Alanine racemase C-terminal domain-like"/>
    <property type="match status" value="1"/>
</dbReference>
<evidence type="ECO:0000313" key="17">
    <source>
        <dbReference type="Proteomes" id="UP000792457"/>
    </source>
</evidence>
<dbReference type="AlphaFoldDB" id="A0A8K0K9W5"/>
<evidence type="ECO:0000259" key="15">
    <source>
        <dbReference type="Pfam" id="PF02784"/>
    </source>
</evidence>
<dbReference type="InterPro" id="IPR009006">
    <property type="entry name" value="Ala_racemase/Decarboxylase_C"/>
</dbReference>
<gene>
    <name evidence="16" type="ORF">J437_LFUL009135</name>
</gene>
<protein>
    <recommendedName>
        <fullName evidence="7">ornithine decarboxylase</fullName>
        <ecNumber evidence="7">4.1.1.17</ecNumber>
    </recommendedName>
</protein>
<dbReference type="Proteomes" id="UP000792457">
    <property type="component" value="Unassembled WGS sequence"/>
</dbReference>
<evidence type="ECO:0000256" key="7">
    <source>
        <dbReference type="ARBA" id="ARBA00034138"/>
    </source>
</evidence>
<keyword evidence="3 11" id="KW-0663">Pyridoxal phosphate</keyword>
<feature type="domain" description="Orn/DAP/Arg decarboxylase 2 N-terminal" evidence="15">
    <location>
        <begin position="69"/>
        <end position="304"/>
    </location>
</feature>
<feature type="domain" description="Orn/DAP/Arg decarboxylase 2 C-terminal" evidence="14">
    <location>
        <begin position="63"/>
        <end position="434"/>
    </location>
</feature>
<evidence type="ECO:0000256" key="2">
    <source>
        <dbReference type="ARBA" id="ARBA00008872"/>
    </source>
</evidence>
<proteinExistence type="inferred from homology"/>
<evidence type="ECO:0000256" key="1">
    <source>
        <dbReference type="ARBA" id="ARBA00001933"/>
    </source>
</evidence>
<dbReference type="PROSITE" id="PS00879">
    <property type="entry name" value="ODR_DC_2_2"/>
    <property type="match status" value="1"/>
</dbReference>
<dbReference type="Pfam" id="PF02784">
    <property type="entry name" value="Orn_Arg_deC_N"/>
    <property type="match status" value="1"/>
</dbReference>
<evidence type="ECO:0000256" key="12">
    <source>
        <dbReference type="RuleBase" id="RU003737"/>
    </source>
</evidence>
<evidence type="ECO:0000256" key="10">
    <source>
        <dbReference type="ARBA" id="ARBA00049127"/>
    </source>
</evidence>
<dbReference type="GO" id="GO:0005737">
    <property type="term" value="C:cytoplasm"/>
    <property type="evidence" value="ECO:0007669"/>
    <property type="project" value="TreeGrafter"/>
</dbReference>
<dbReference type="PANTHER" id="PTHR11482">
    <property type="entry name" value="ARGININE/DIAMINOPIMELATE/ORNITHINE DECARBOXYLASE"/>
    <property type="match status" value="1"/>
</dbReference>
<dbReference type="PROSITE" id="PS00878">
    <property type="entry name" value="ODR_DC_2_1"/>
    <property type="match status" value="1"/>
</dbReference>
<evidence type="ECO:0000259" key="14">
    <source>
        <dbReference type="Pfam" id="PF00278"/>
    </source>
</evidence>
<dbReference type="Pfam" id="PF00278">
    <property type="entry name" value="Orn_DAP_Arg_deC"/>
    <property type="match status" value="1"/>
</dbReference>
<dbReference type="Gene3D" id="3.20.20.10">
    <property type="entry name" value="Alanine racemase"/>
    <property type="match status" value="1"/>
</dbReference>
<comment type="caution">
    <text evidence="16">The sequence shown here is derived from an EMBL/GenBank/DDBJ whole genome shotgun (WGS) entry which is preliminary data.</text>
</comment>
<keyword evidence="17" id="KW-1185">Reference proteome</keyword>
<keyword evidence="4" id="KW-0620">Polyamine biosynthesis</keyword>
<evidence type="ECO:0000256" key="8">
    <source>
        <dbReference type="ARBA" id="ARBA00037173"/>
    </source>
</evidence>
<dbReference type="InterPro" id="IPR022643">
    <property type="entry name" value="De-COase2_C"/>
</dbReference>
<dbReference type="Gene3D" id="2.40.37.10">
    <property type="entry name" value="Lyase, Ornithine Decarboxylase, Chain A, domain 1"/>
    <property type="match status" value="1"/>
</dbReference>
<dbReference type="InterPro" id="IPR022657">
    <property type="entry name" value="De-COase2_CS"/>
</dbReference>
<feature type="active site" description="Proton donor" evidence="11">
    <location>
        <position position="407"/>
    </location>
</feature>
<accession>A0A8K0K9W5</accession>
<name>A0A8K0K9W5_LADFU</name>
<dbReference type="CDD" id="cd00622">
    <property type="entry name" value="PLPDE_III_ODC"/>
    <property type="match status" value="1"/>
</dbReference>
<comment type="function">
    <text evidence="8">Catalyzes the first and rate-limiting step of polyamine biosynthesis that converts ornithine into putrescine, which is the precursor for the polyamines, spermidine and spermine. Polyamines are essential for cell proliferation and are implicated in cellular processes, ranging from DNA replication to apoptosis.</text>
</comment>
<dbReference type="EC" id="4.1.1.17" evidence="7"/>
<evidence type="ECO:0000256" key="6">
    <source>
        <dbReference type="ARBA" id="ARBA00034115"/>
    </source>
</evidence>
<dbReference type="SUPFAM" id="SSF51419">
    <property type="entry name" value="PLP-binding barrel"/>
    <property type="match status" value="1"/>
</dbReference>
<dbReference type="PRINTS" id="PR01179">
    <property type="entry name" value="ODADCRBXLASE"/>
</dbReference>
<dbReference type="InterPro" id="IPR022653">
    <property type="entry name" value="De-COase2_pyr-phos_BS"/>
</dbReference>
<dbReference type="PANTHER" id="PTHR11482:SF6">
    <property type="entry name" value="ORNITHINE DECARBOXYLASE 1-RELATED"/>
    <property type="match status" value="1"/>
</dbReference>
<comment type="cofactor">
    <cofactor evidence="1 11">
        <name>pyridoxal 5'-phosphate</name>
        <dbReference type="ChEBI" id="CHEBI:597326"/>
    </cofactor>
</comment>
<organism evidence="16 17">
    <name type="scientific">Ladona fulva</name>
    <name type="common">Scarce chaser dragonfly</name>
    <name type="synonym">Libellula fulva</name>
    <dbReference type="NCBI Taxonomy" id="123851"/>
    <lineage>
        <taxon>Eukaryota</taxon>
        <taxon>Metazoa</taxon>
        <taxon>Ecdysozoa</taxon>
        <taxon>Arthropoda</taxon>
        <taxon>Hexapoda</taxon>
        <taxon>Insecta</taxon>
        <taxon>Pterygota</taxon>
        <taxon>Palaeoptera</taxon>
        <taxon>Odonata</taxon>
        <taxon>Epiprocta</taxon>
        <taxon>Anisoptera</taxon>
        <taxon>Libelluloidea</taxon>
        <taxon>Libellulidae</taxon>
        <taxon>Ladona</taxon>
    </lineage>
</organism>
<dbReference type="FunFam" id="3.20.20.10:FF:000005">
    <property type="entry name" value="Ornithine decarboxylase"/>
    <property type="match status" value="1"/>
</dbReference>
<dbReference type="InterPro" id="IPR022644">
    <property type="entry name" value="De-COase2_N"/>
</dbReference>
<comment type="subunit">
    <text evidence="9">Homodimer. Only the dimer is catalytically active, as the active sites are constructed of residues from both monomers.</text>
</comment>
<comment type="pathway">
    <text evidence="6">Amine and polyamine biosynthesis; putrescine biosynthesis via L-ornithine pathway; putrescine from L-ornithine: step 1/1.</text>
</comment>
<dbReference type="InterPro" id="IPR029066">
    <property type="entry name" value="PLP-binding_barrel"/>
</dbReference>
<evidence type="ECO:0000313" key="16">
    <source>
        <dbReference type="EMBL" id="KAG8229860.1"/>
    </source>
</evidence>
<dbReference type="EMBL" id="KZ308449">
    <property type="protein sequence ID" value="KAG8229860.1"/>
    <property type="molecule type" value="Genomic_DNA"/>
</dbReference>
<dbReference type="GO" id="GO:0004586">
    <property type="term" value="F:ornithine decarboxylase activity"/>
    <property type="evidence" value="ECO:0007669"/>
    <property type="project" value="UniProtKB-EC"/>
</dbReference>